<dbReference type="Proteomes" id="UP000198761">
    <property type="component" value="Unassembled WGS sequence"/>
</dbReference>
<dbReference type="InterPro" id="IPR050570">
    <property type="entry name" value="Cell_wall_metabolism_enzyme"/>
</dbReference>
<dbReference type="CDD" id="cd12797">
    <property type="entry name" value="M23_peptidase"/>
    <property type="match status" value="1"/>
</dbReference>
<dbReference type="AlphaFoldDB" id="A0A1H8J732"/>
<dbReference type="InterPro" id="IPR011055">
    <property type="entry name" value="Dup_hybrid_motif"/>
</dbReference>
<proteinExistence type="predicted"/>
<dbReference type="EMBL" id="FOCE01000007">
    <property type="protein sequence ID" value="SEN75878.1"/>
    <property type="molecule type" value="Genomic_DNA"/>
</dbReference>
<evidence type="ECO:0000313" key="5">
    <source>
        <dbReference type="Proteomes" id="UP000198761"/>
    </source>
</evidence>
<dbReference type="InterPro" id="IPR016047">
    <property type="entry name" value="M23ase_b-sheet_dom"/>
</dbReference>
<accession>A0A1H8J732</accession>
<organism evidence="4 5">
    <name type="scientific">Gemmobacter aquatilis</name>
    <dbReference type="NCBI Taxonomy" id="933059"/>
    <lineage>
        <taxon>Bacteria</taxon>
        <taxon>Pseudomonadati</taxon>
        <taxon>Pseudomonadota</taxon>
        <taxon>Alphaproteobacteria</taxon>
        <taxon>Rhodobacterales</taxon>
        <taxon>Paracoccaceae</taxon>
        <taxon>Gemmobacter</taxon>
    </lineage>
</organism>
<protein>
    <submittedName>
        <fullName evidence="4">Peptidase family M23</fullName>
    </submittedName>
</protein>
<dbReference type="OrthoDB" id="5489603at2"/>
<dbReference type="Pfam" id="PF01551">
    <property type="entry name" value="Peptidase_M23"/>
    <property type="match status" value="1"/>
</dbReference>
<name>A0A1H8J732_9RHOB</name>
<feature type="signal peptide" evidence="2">
    <location>
        <begin position="1"/>
        <end position="18"/>
    </location>
</feature>
<dbReference type="PANTHER" id="PTHR21666:SF289">
    <property type="entry name" value="L-ALA--D-GLU ENDOPEPTIDASE"/>
    <property type="match status" value="1"/>
</dbReference>
<evidence type="ECO:0000256" key="2">
    <source>
        <dbReference type="SAM" id="SignalP"/>
    </source>
</evidence>
<gene>
    <name evidence="4" type="ORF">SAMN04488103_107148</name>
</gene>
<keyword evidence="5" id="KW-1185">Reference proteome</keyword>
<evidence type="ECO:0000256" key="1">
    <source>
        <dbReference type="ARBA" id="ARBA00022729"/>
    </source>
</evidence>
<sequence>MILRSALALLLAPAAAGAFELEFPLDCTLGDTCYIQQYVDHDPGPAARDFTCGSLSYEAHEGTDFALPSLAAMAAGVEVRASAAGRVRGIRDGMPDIAANDSAAPALEGRDCGNGVAITHEGGWETQYCHMKQGSLLVRPGQDVAAGTPLGQVGLSGRTEFPHLHVTLRQGKTVVDPFAPGSTDSCGPATEGLWQVALPYQPGGIISLGFASEVPGFAAVRAGTVAPPTGPDAPALVLWAYLFGGRAGDVLRVEITGPEGKVIAQDMRLEKTQAQLFRALGKRLRAATWPQGSYDGQATLLRNGATVDSAAVRLDL</sequence>
<feature type="chain" id="PRO_5011697663" evidence="2">
    <location>
        <begin position="19"/>
        <end position="316"/>
    </location>
</feature>
<feature type="domain" description="M23ase beta-sheet core" evidence="3">
    <location>
        <begin position="59"/>
        <end position="177"/>
    </location>
</feature>
<dbReference type="STRING" id="933059.SAMN04488103_107148"/>
<dbReference type="PANTHER" id="PTHR21666">
    <property type="entry name" value="PEPTIDASE-RELATED"/>
    <property type="match status" value="1"/>
</dbReference>
<dbReference type="GO" id="GO:0004222">
    <property type="term" value="F:metalloendopeptidase activity"/>
    <property type="evidence" value="ECO:0007669"/>
    <property type="project" value="TreeGrafter"/>
</dbReference>
<reference evidence="4 5" key="1">
    <citation type="submission" date="2016-10" db="EMBL/GenBank/DDBJ databases">
        <authorList>
            <person name="de Groot N.N."/>
        </authorList>
    </citation>
    <scope>NUCLEOTIDE SEQUENCE [LARGE SCALE GENOMIC DNA]</scope>
    <source>
        <strain evidence="4 5">DSM 3857</strain>
    </source>
</reference>
<dbReference type="RefSeq" id="WP_091302130.1">
    <property type="nucleotide sequence ID" value="NZ_FOCE01000007.1"/>
</dbReference>
<keyword evidence="1 2" id="KW-0732">Signal</keyword>
<dbReference type="SUPFAM" id="SSF51261">
    <property type="entry name" value="Duplicated hybrid motif"/>
    <property type="match status" value="1"/>
</dbReference>
<evidence type="ECO:0000259" key="3">
    <source>
        <dbReference type="Pfam" id="PF01551"/>
    </source>
</evidence>
<evidence type="ECO:0000313" key="4">
    <source>
        <dbReference type="EMBL" id="SEN75878.1"/>
    </source>
</evidence>
<dbReference type="Gene3D" id="2.70.70.10">
    <property type="entry name" value="Glucose Permease (Domain IIA)"/>
    <property type="match status" value="1"/>
</dbReference>